<organism evidence="2 3">
    <name type="scientific">Morus notabilis</name>
    <dbReference type="NCBI Taxonomy" id="981085"/>
    <lineage>
        <taxon>Eukaryota</taxon>
        <taxon>Viridiplantae</taxon>
        <taxon>Streptophyta</taxon>
        <taxon>Embryophyta</taxon>
        <taxon>Tracheophyta</taxon>
        <taxon>Spermatophyta</taxon>
        <taxon>Magnoliopsida</taxon>
        <taxon>eudicotyledons</taxon>
        <taxon>Gunneridae</taxon>
        <taxon>Pentapetalae</taxon>
        <taxon>rosids</taxon>
        <taxon>fabids</taxon>
        <taxon>Rosales</taxon>
        <taxon>Moraceae</taxon>
        <taxon>Moreae</taxon>
        <taxon>Morus</taxon>
    </lineage>
</organism>
<evidence type="ECO:0000313" key="3">
    <source>
        <dbReference type="Proteomes" id="UP000030645"/>
    </source>
</evidence>
<accession>W9RSI6</accession>
<dbReference type="EMBL" id="KE345044">
    <property type="protein sequence ID" value="EXB91229.1"/>
    <property type="molecule type" value="Genomic_DNA"/>
</dbReference>
<keyword evidence="1" id="KW-0040">ANK repeat</keyword>
<dbReference type="Gene3D" id="1.25.40.20">
    <property type="entry name" value="Ankyrin repeat-containing domain"/>
    <property type="match status" value="1"/>
</dbReference>
<dbReference type="Proteomes" id="UP000030645">
    <property type="component" value="Unassembled WGS sequence"/>
</dbReference>
<dbReference type="AlphaFoldDB" id="W9RSI6"/>
<sequence length="157" mass="17598">MLQSSTIKTVRIVEKILERLSGHHLLLYRKNSDGDTALHIAARLGLEDIVRVLIESAKGDFCLKRLTRKVNRESDSALHDAARNGHLGVVRLLIQEDRKLALLTNSAGESPLFLALERNYFDITRELLDSTEKCSLAGRRGMNALHLAVIYLHEGMS</sequence>
<evidence type="ECO:0000256" key="1">
    <source>
        <dbReference type="PROSITE-ProRule" id="PRU00023"/>
    </source>
</evidence>
<proteinExistence type="predicted"/>
<dbReference type="Pfam" id="PF12796">
    <property type="entry name" value="Ank_2"/>
    <property type="match status" value="1"/>
</dbReference>
<keyword evidence="3" id="KW-1185">Reference proteome</keyword>
<protein>
    <submittedName>
        <fullName evidence="2">Ankyrin repeat-containing protein</fullName>
    </submittedName>
</protein>
<reference evidence="3" key="1">
    <citation type="submission" date="2013-01" db="EMBL/GenBank/DDBJ databases">
        <title>Draft Genome Sequence of a Mulberry Tree, Morus notabilis C.K. Schneid.</title>
        <authorList>
            <person name="He N."/>
            <person name="Zhao S."/>
        </authorList>
    </citation>
    <scope>NUCLEOTIDE SEQUENCE</scope>
</reference>
<dbReference type="InterPro" id="IPR002110">
    <property type="entry name" value="Ankyrin_rpt"/>
</dbReference>
<gene>
    <name evidence="2" type="ORF">L484_016299</name>
</gene>
<dbReference type="PROSITE" id="PS50297">
    <property type="entry name" value="ANK_REP_REGION"/>
    <property type="match status" value="2"/>
</dbReference>
<dbReference type="PANTHER" id="PTHR24121:SF22">
    <property type="entry name" value="PROTEIN ACCELERATED CELL DEATH 6-LIKE"/>
    <property type="match status" value="1"/>
</dbReference>
<feature type="repeat" description="ANK" evidence="1">
    <location>
        <begin position="33"/>
        <end position="55"/>
    </location>
</feature>
<dbReference type="eggNOG" id="KOG0504">
    <property type="taxonomic scope" value="Eukaryota"/>
</dbReference>
<evidence type="ECO:0000313" key="2">
    <source>
        <dbReference type="EMBL" id="EXB91229.1"/>
    </source>
</evidence>
<dbReference type="PANTHER" id="PTHR24121">
    <property type="entry name" value="NO MECHANORECEPTOR POTENTIAL C, ISOFORM D-RELATED"/>
    <property type="match status" value="1"/>
</dbReference>
<dbReference type="SUPFAM" id="SSF48403">
    <property type="entry name" value="Ankyrin repeat"/>
    <property type="match status" value="1"/>
</dbReference>
<feature type="repeat" description="ANK" evidence="1">
    <location>
        <begin position="73"/>
        <end position="105"/>
    </location>
</feature>
<dbReference type="STRING" id="981085.W9RSI6"/>
<dbReference type="InterPro" id="IPR036770">
    <property type="entry name" value="Ankyrin_rpt-contain_sf"/>
</dbReference>
<dbReference type="SMART" id="SM00248">
    <property type="entry name" value="ANK"/>
    <property type="match status" value="3"/>
</dbReference>
<dbReference type="PROSITE" id="PS50088">
    <property type="entry name" value="ANK_REPEAT"/>
    <property type="match status" value="2"/>
</dbReference>
<name>W9RSI6_9ROSA</name>